<gene>
    <name evidence="1" type="ORF">E2C01_043208</name>
</gene>
<reference evidence="1 2" key="1">
    <citation type="submission" date="2019-05" db="EMBL/GenBank/DDBJ databases">
        <title>Another draft genome of Portunus trituberculatus and its Hox gene families provides insights of decapod evolution.</title>
        <authorList>
            <person name="Jeong J.-H."/>
            <person name="Song I."/>
            <person name="Kim S."/>
            <person name="Choi T."/>
            <person name="Kim D."/>
            <person name="Ryu S."/>
            <person name="Kim W."/>
        </authorList>
    </citation>
    <scope>NUCLEOTIDE SEQUENCE [LARGE SCALE GENOMIC DNA]</scope>
    <source>
        <tissue evidence="1">Muscle</tissue>
    </source>
</reference>
<dbReference type="EMBL" id="VSRR010008861">
    <property type="protein sequence ID" value="MPC49409.1"/>
    <property type="molecule type" value="Genomic_DNA"/>
</dbReference>
<accession>A0A5B7FVP7</accession>
<dbReference type="Proteomes" id="UP000324222">
    <property type="component" value="Unassembled WGS sequence"/>
</dbReference>
<proteinExistence type="predicted"/>
<comment type="caution">
    <text evidence="1">The sequence shown here is derived from an EMBL/GenBank/DDBJ whole genome shotgun (WGS) entry which is preliminary data.</text>
</comment>
<organism evidence="1 2">
    <name type="scientific">Portunus trituberculatus</name>
    <name type="common">Swimming crab</name>
    <name type="synonym">Neptunus trituberculatus</name>
    <dbReference type="NCBI Taxonomy" id="210409"/>
    <lineage>
        <taxon>Eukaryota</taxon>
        <taxon>Metazoa</taxon>
        <taxon>Ecdysozoa</taxon>
        <taxon>Arthropoda</taxon>
        <taxon>Crustacea</taxon>
        <taxon>Multicrustacea</taxon>
        <taxon>Malacostraca</taxon>
        <taxon>Eumalacostraca</taxon>
        <taxon>Eucarida</taxon>
        <taxon>Decapoda</taxon>
        <taxon>Pleocyemata</taxon>
        <taxon>Brachyura</taxon>
        <taxon>Eubrachyura</taxon>
        <taxon>Portunoidea</taxon>
        <taxon>Portunidae</taxon>
        <taxon>Portuninae</taxon>
        <taxon>Portunus</taxon>
    </lineage>
</organism>
<evidence type="ECO:0000313" key="2">
    <source>
        <dbReference type="Proteomes" id="UP000324222"/>
    </source>
</evidence>
<keyword evidence="2" id="KW-1185">Reference proteome</keyword>
<name>A0A5B7FVP7_PORTR</name>
<evidence type="ECO:0000313" key="1">
    <source>
        <dbReference type="EMBL" id="MPC49409.1"/>
    </source>
</evidence>
<protein>
    <submittedName>
        <fullName evidence="1">Uncharacterized protein</fullName>
    </submittedName>
</protein>
<dbReference type="AlphaFoldDB" id="A0A5B7FVP7"/>
<sequence>MYVANQYKADTKNNVGAYLTGANNTVLNLIPFSPSPFSYLLVLLKGGRREVINDSPSCGQFTITFANYPSGLDHGASLRRLPL</sequence>